<comment type="subcellular location">
    <subcellularLocation>
        <location evidence="2">Cell membrane</location>
        <topology evidence="2">Multi-pass membrane protein</topology>
    </subcellularLocation>
</comment>
<dbReference type="STRING" id="1850254.LPB137_01475"/>
<keyword evidence="6 9" id="KW-0812">Transmembrane</keyword>
<dbReference type="SMART" id="SM00388">
    <property type="entry name" value="HisKA"/>
    <property type="match status" value="1"/>
</dbReference>
<dbReference type="Gene3D" id="3.30.565.10">
    <property type="entry name" value="Histidine kinase-like ATPase, C-terminal domain"/>
    <property type="match status" value="1"/>
</dbReference>
<dbReference type="InterPro" id="IPR003594">
    <property type="entry name" value="HATPase_dom"/>
</dbReference>
<dbReference type="SUPFAM" id="SSF55874">
    <property type="entry name" value="ATPase domain of HSP90 chaperone/DNA topoisomerase II/histidine kinase"/>
    <property type="match status" value="1"/>
</dbReference>
<dbReference type="Pfam" id="PF02518">
    <property type="entry name" value="HATPase_c"/>
    <property type="match status" value="1"/>
</dbReference>
<protein>
    <recommendedName>
        <fullName evidence="3">histidine kinase</fullName>
        <ecNumber evidence="3">2.7.13.3</ecNumber>
    </recommendedName>
</protein>
<dbReference type="CDD" id="cd00082">
    <property type="entry name" value="HisKA"/>
    <property type="match status" value="1"/>
</dbReference>
<evidence type="ECO:0000256" key="6">
    <source>
        <dbReference type="ARBA" id="ARBA00022692"/>
    </source>
</evidence>
<organism evidence="11 12">
    <name type="scientific">Poseidonibacter parvus</name>
    <dbReference type="NCBI Taxonomy" id="1850254"/>
    <lineage>
        <taxon>Bacteria</taxon>
        <taxon>Pseudomonadati</taxon>
        <taxon>Campylobacterota</taxon>
        <taxon>Epsilonproteobacteria</taxon>
        <taxon>Campylobacterales</taxon>
        <taxon>Arcobacteraceae</taxon>
        <taxon>Poseidonibacter</taxon>
    </lineage>
</organism>
<keyword evidence="7 9" id="KW-1133">Transmembrane helix</keyword>
<evidence type="ECO:0000256" key="4">
    <source>
        <dbReference type="ARBA" id="ARBA00022475"/>
    </source>
</evidence>
<dbReference type="SMART" id="SM01049">
    <property type="entry name" value="Cache_2"/>
    <property type="match status" value="1"/>
</dbReference>
<dbReference type="InterPro" id="IPR004358">
    <property type="entry name" value="Sig_transdc_His_kin-like_C"/>
</dbReference>
<dbReference type="Proteomes" id="UP000186074">
    <property type="component" value="Chromosome"/>
</dbReference>
<dbReference type="EMBL" id="CP019070">
    <property type="protein sequence ID" value="APW64600.1"/>
    <property type="molecule type" value="Genomic_DNA"/>
</dbReference>
<evidence type="ECO:0000256" key="8">
    <source>
        <dbReference type="ARBA" id="ARBA00023136"/>
    </source>
</evidence>
<dbReference type="PROSITE" id="PS50109">
    <property type="entry name" value="HIS_KIN"/>
    <property type="match status" value="1"/>
</dbReference>
<dbReference type="InterPro" id="IPR036097">
    <property type="entry name" value="HisK_dim/P_sf"/>
</dbReference>
<dbReference type="InterPro" id="IPR036890">
    <property type="entry name" value="HATPase_C_sf"/>
</dbReference>
<evidence type="ECO:0000256" key="9">
    <source>
        <dbReference type="SAM" id="Phobius"/>
    </source>
</evidence>
<dbReference type="KEGG" id="alp:LPB137_01475"/>
<evidence type="ECO:0000313" key="12">
    <source>
        <dbReference type="Proteomes" id="UP000186074"/>
    </source>
</evidence>
<dbReference type="AlphaFoldDB" id="A0A1P8KJ63"/>
<evidence type="ECO:0000256" key="7">
    <source>
        <dbReference type="ARBA" id="ARBA00022989"/>
    </source>
</evidence>
<keyword evidence="5" id="KW-0597">Phosphoprotein</keyword>
<evidence type="ECO:0000313" key="11">
    <source>
        <dbReference type="EMBL" id="APW64600.1"/>
    </source>
</evidence>
<keyword evidence="4" id="KW-1003">Cell membrane</keyword>
<name>A0A1P8KJ63_9BACT</name>
<evidence type="ECO:0000256" key="3">
    <source>
        <dbReference type="ARBA" id="ARBA00012438"/>
    </source>
</evidence>
<gene>
    <name evidence="11" type="ORF">LPB137_01475</name>
</gene>
<dbReference type="EC" id="2.7.13.3" evidence="3"/>
<dbReference type="Pfam" id="PF00512">
    <property type="entry name" value="HisKA"/>
    <property type="match status" value="1"/>
</dbReference>
<reference evidence="11 12" key="1">
    <citation type="submission" date="2017-01" db="EMBL/GenBank/DDBJ databases">
        <title>Genome sequencing of Arcobacter sp. LPB0137.</title>
        <authorList>
            <person name="Lee G.-W."/>
            <person name="Yi H."/>
        </authorList>
    </citation>
    <scope>NUCLEOTIDE SEQUENCE [LARGE SCALE GENOMIC DNA]</scope>
    <source>
        <strain evidence="11 12">LPB0137</strain>
    </source>
</reference>
<feature type="transmembrane region" description="Helical" evidence="9">
    <location>
        <begin position="13"/>
        <end position="33"/>
    </location>
</feature>
<dbReference type="InterPro" id="IPR000014">
    <property type="entry name" value="PAS"/>
</dbReference>
<dbReference type="NCBIfam" id="TIGR00229">
    <property type="entry name" value="sensory_box"/>
    <property type="match status" value="1"/>
</dbReference>
<dbReference type="CDD" id="cd00130">
    <property type="entry name" value="PAS"/>
    <property type="match status" value="1"/>
</dbReference>
<dbReference type="SMART" id="SM00091">
    <property type="entry name" value="PAS"/>
    <property type="match status" value="1"/>
</dbReference>
<dbReference type="Pfam" id="PF08448">
    <property type="entry name" value="PAS_4"/>
    <property type="match status" value="1"/>
</dbReference>
<dbReference type="InterPro" id="IPR033480">
    <property type="entry name" value="sCache_2"/>
</dbReference>
<keyword evidence="12" id="KW-1185">Reference proteome</keyword>
<dbReference type="GO" id="GO:0005886">
    <property type="term" value="C:plasma membrane"/>
    <property type="evidence" value="ECO:0007669"/>
    <property type="project" value="UniProtKB-SubCell"/>
</dbReference>
<dbReference type="InterPro" id="IPR004010">
    <property type="entry name" value="Double_Cache_2"/>
</dbReference>
<dbReference type="PANTHER" id="PTHR43065">
    <property type="entry name" value="SENSOR HISTIDINE KINASE"/>
    <property type="match status" value="1"/>
</dbReference>
<dbReference type="InterPro" id="IPR005467">
    <property type="entry name" value="His_kinase_dom"/>
</dbReference>
<dbReference type="RefSeq" id="WP_076083416.1">
    <property type="nucleotide sequence ID" value="NZ_CP019070.1"/>
</dbReference>
<comment type="catalytic activity">
    <reaction evidence="1">
        <text>ATP + protein L-histidine = ADP + protein N-phospho-L-histidine.</text>
        <dbReference type="EC" id="2.7.13.3"/>
    </reaction>
</comment>
<feature type="domain" description="Histidine kinase" evidence="10">
    <location>
        <begin position="535"/>
        <end position="755"/>
    </location>
</feature>
<evidence type="ECO:0000256" key="2">
    <source>
        <dbReference type="ARBA" id="ARBA00004651"/>
    </source>
</evidence>
<dbReference type="PRINTS" id="PR00344">
    <property type="entry name" value="BCTRLSENSOR"/>
</dbReference>
<keyword evidence="8 9" id="KW-0472">Membrane</keyword>
<dbReference type="Gene3D" id="3.30.450.20">
    <property type="entry name" value="PAS domain"/>
    <property type="match status" value="3"/>
</dbReference>
<evidence type="ECO:0000256" key="5">
    <source>
        <dbReference type="ARBA" id="ARBA00022553"/>
    </source>
</evidence>
<dbReference type="Gene3D" id="1.10.287.130">
    <property type="match status" value="1"/>
</dbReference>
<dbReference type="InterPro" id="IPR003661">
    <property type="entry name" value="HisK_dim/P_dom"/>
</dbReference>
<dbReference type="OrthoDB" id="9789238at2"/>
<dbReference type="InterPro" id="IPR035965">
    <property type="entry name" value="PAS-like_dom_sf"/>
</dbReference>
<dbReference type="SUPFAM" id="SSF47384">
    <property type="entry name" value="Homodimeric domain of signal transducing histidine kinase"/>
    <property type="match status" value="1"/>
</dbReference>
<dbReference type="InterPro" id="IPR013656">
    <property type="entry name" value="PAS_4"/>
</dbReference>
<feature type="transmembrane region" description="Helical" evidence="9">
    <location>
        <begin position="344"/>
        <end position="365"/>
    </location>
</feature>
<sequence length="755" mass="88054">MDSIQKENILLKIIKYTPTILILLSSIFITTYITSKYDSTLKEEQKQIKKDFLESNKNRIKVEIDSLARLINNKIINEDKQLKDDLQDKINLATKIATNIYEKNKNKLSKEEIIYHIKNSIEALRFNDGQGYFSIHTLEGINILQPVHKEYQGTSVLNKKDLRGEYTVKKAIEIAKTKGEGFMSWYSNKPDDKTKQFEKLGIIKKIEPYNLIITTARFKDDYKKQIKKEVLTLLEVLNQSDHGFIFVINAKGDLLSTATKLANIKDAKHDFLKEYKNFLKSNNKSVYIEYQFSELNEEKYLKISYLKKIPIFDWVIATGFNYDGINLLVNKKQKELEEEYDNEILTIFTISIIVTLILLILSIILSKFIENIFYDYKQKLIEQETLKLESMLEEFNLIIDNLPMMMVLKDTKNNIITVNKAVANSLKHSVKELKNIPLKTIFPEDYEKYYEDDLEIIKTKKEKIGVIEYLSTRKGKRVLETSKIPIFNKEGEVQNIIIFILDVTEKEALKEDNQKKEVLLYQQSKMATMGEMIANISHQWKQPLSTITMASTGAKLQQEMDCLDPKQLTDELDTITHSAQYMAQTIDDFRNFFNPNSNNLKEFDLSSPFEKTLKLLMPKFKTQDIEVIKEIEDVQIKSLENEVIQILINLLNNARDELIKYKQRRLIFIKAKKENDSLILEIKDNAKGIDKEIKDKIFDAYFTTKESNEGTGLGLYMCKDILDKLFDANIKVENETYTYENEEYTGAKFTIQIKL</sequence>
<evidence type="ECO:0000256" key="1">
    <source>
        <dbReference type="ARBA" id="ARBA00000085"/>
    </source>
</evidence>
<dbReference type="SMART" id="SM00387">
    <property type="entry name" value="HATPase_c"/>
    <property type="match status" value="1"/>
</dbReference>
<evidence type="ECO:0000259" key="10">
    <source>
        <dbReference type="PROSITE" id="PS50109"/>
    </source>
</evidence>
<dbReference type="SUPFAM" id="SSF55785">
    <property type="entry name" value="PYP-like sensor domain (PAS domain)"/>
    <property type="match status" value="1"/>
</dbReference>
<proteinExistence type="predicted"/>
<dbReference type="Pfam" id="PF08269">
    <property type="entry name" value="dCache_2"/>
    <property type="match status" value="1"/>
</dbReference>
<accession>A0A1P8KJ63</accession>
<dbReference type="GO" id="GO:0000155">
    <property type="term" value="F:phosphorelay sensor kinase activity"/>
    <property type="evidence" value="ECO:0007669"/>
    <property type="project" value="InterPro"/>
</dbReference>